<reference evidence="2 3" key="1">
    <citation type="submission" date="2018-12" db="EMBL/GenBank/DDBJ databases">
        <title>Amycolatopsis eburnea sp. nov. actinomycete associate with arbuscular mycorrhiza fungal spore.</title>
        <authorList>
            <person name="Lumyong S."/>
            <person name="Chaiya L."/>
        </authorList>
    </citation>
    <scope>NUCLEOTIDE SEQUENCE [LARGE SCALE GENOMIC DNA]</scope>
    <source>
        <strain evidence="2 3">GLM-1</strain>
    </source>
</reference>
<evidence type="ECO:0000259" key="1">
    <source>
        <dbReference type="Pfam" id="PF12680"/>
    </source>
</evidence>
<proteinExistence type="predicted"/>
<dbReference type="OrthoDB" id="3681559at2"/>
<organism evidence="2 3">
    <name type="scientific">Amycolatopsis eburnea</name>
    <dbReference type="NCBI Taxonomy" id="2267691"/>
    <lineage>
        <taxon>Bacteria</taxon>
        <taxon>Bacillati</taxon>
        <taxon>Actinomycetota</taxon>
        <taxon>Actinomycetes</taxon>
        <taxon>Pseudonocardiales</taxon>
        <taxon>Pseudonocardiaceae</taxon>
        <taxon>Amycolatopsis</taxon>
    </lineage>
</organism>
<accession>A0A427SV16</accession>
<dbReference type="InterPro" id="IPR037401">
    <property type="entry name" value="SnoaL-like"/>
</dbReference>
<dbReference type="EMBL" id="RSEC01000063">
    <property type="protein sequence ID" value="RSD07802.1"/>
    <property type="molecule type" value="Genomic_DNA"/>
</dbReference>
<evidence type="ECO:0000313" key="3">
    <source>
        <dbReference type="Proteomes" id="UP000267081"/>
    </source>
</evidence>
<gene>
    <name evidence="2" type="ORF">EIY87_44220</name>
</gene>
<sequence>MTRTPAQEVLAHSLDLLGAGDARGWVDLFAVDGVLEFPYAPAGWPDRFAGRDALWQQMEKFAEHLDVAFSELEFHPTGDPELVIAEYRGDGRALRTGLEFHQRYISVVRVRGGEILLYRDFWNPLSHLAALGGVEAALRIVA</sequence>
<keyword evidence="3" id="KW-1185">Reference proteome</keyword>
<protein>
    <submittedName>
        <fullName evidence="2">Nuclear transport factor 2 family protein</fullName>
    </submittedName>
</protein>
<comment type="caution">
    <text evidence="2">The sequence shown here is derived from an EMBL/GenBank/DDBJ whole genome shotgun (WGS) entry which is preliminary data.</text>
</comment>
<dbReference type="RefSeq" id="WP_125316069.1">
    <property type="nucleotide sequence ID" value="NZ_RSEC01000063.1"/>
</dbReference>
<feature type="domain" description="SnoaL-like" evidence="1">
    <location>
        <begin position="13"/>
        <end position="116"/>
    </location>
</feature>
<dbReference type="SUPFAM" id="SSF54427">
    <property type="entry name" value="NTF2-like"/>
    <property type="match status" value="1"/>
</dbReference>
<dbReference type="Gene3D" id="3.10.450.50">
    <property type="match status" value="1"/>
</dbReference>
<dbReference type="AlphaFoldDB" id="A0A427SV16"/>
<evidence type="ECO:0000313" key="2">
    <source>
        <dbReference type="EMBL" id="RSD07802.1"/>
    </source>
</evidence>
<dbReference type="Pfam" id="PF12680">
    <property type="entry name" value="SnoaL_2"/>
    <property type="match status" value="1"/>
</dbReference>
<dbReference type="Proteomes" id="UP000267081">
    <property type="component" value="Unassembled WGS sequence"/>
</dbReference>
<dbReference type="InterPro" id="IPR032710">
    <property type="entry name" value="NTF2-like_dom_sf"/>
</dbReference>
<name>A0A427SV16_9PSEU</name>